<dbReference type="InterPro" id="IPR013324">
    <property type="entry name" value="RNA_pol_sigma_r3/r4-like"/>
</dbReference>
<name>A0ABV6AE36_9HYPH</name>
<dbReference type="InterPro" id="IPR013249">
    <property type="entry name" value="RNA_pol_sigma70_r4_t2"/>
</dbReference>
<keyword evidence="8" id="KW-1185">Reference proteome</keyword>
<dbReference type="InterPro" id="IPR013325">
    <property type="entry name" value="RNA_pol_sigma_r2"/>
</dbReference>
<keyword evidence="3" id="KW-0731">Sigma factor</keyword>
<dbReference type="SUPFAM" id="SSF88659">
    <property type="entry name" value="Sigma3 and sigma4 domains of RNA polymerase sigma factors"/>
    <property type="match status" value="1"/>
</dbReference>
<dbReference type="NCBIfam" id="TIGR02937">
    <property type="entry name" value="sigma70-ECF"/>
    <property type="match status" value="1"/>
</dbReference>
<comment type="caution">
    <text evidence="7">The sequence shown here is derived from an EMBL/GenBank/DDBJ whole genome shotgun (WGS) entry which is preliminary data.</text>
</comment>
<dbReference type="InterPro" id="IPR036388">
    <property type="entry name" value="WH-like_DNA-bd_sf"/>
</dbReference>
<dbReference type="InterPro" id="IPR007627">
    <property type="entry name" value="RNA_pol_sigma70_r2"/>
</dbReference>
<evidence type="ECO:0000313" key="8">
    <source>
        <dbReference type="Proteomes" id="UP001589692"/>
    </source>
</evidence>
<evidence type="ECO:0000313" key="7">
    <source>
        <dbReference type="EMBL" id="MFB9948887.1"/>
    </source>
</evidence>
<dbReference type="Gene3D" id="1.10.10.10">
    <property type="entry name" value="Winged helix-like DNA-binding domain superfamily/Winged helix DNA-binding domain"/>
    <property type="match status" value="1"/>
</dbReference>
<accession>A0ABV6AE36</accession>
<evidence type="ECO:0000259" key="5">
    <source>
        <dbReference type="Pfam" id="PF04542"/>
    </source>
</evidence>
<gene>
    <name evidence="7" type="ORF">ACFFP0_08510</name>
</gene>
<sequence length="169" mass="19883">MDHQQYEDWQSLYVDQRKSLIDYAARLAGSRDVAEDIVQEAFTLCLARQDRDYQITKAFLFTIVRNLSHNRRRHLIVHRKTDQQDYPWWARYQTTESPELQVMIVDQAKMAAQAISELPPKIRMAVELYRFDGATLHEIAARLGTSIATAHRLLKEGMEIIWERMGFDE</sequence>
<evidence type="ECO:0000259" key="6">
    <source>
        <dbReference type="Pfam" id="PF08281"/>
    </source>
</evidence>
<comment type="similarity">
    <text evidence="1">Belongs to the sigma-70 factor family. ECF subfamily.</text>
</comment>
<protein>
    <submittedName>
        <fullName evidence="7">RNA polymerase sigma factor</fullName>
    </submittedName>
</protein>
<dbReference type="Proteomes" id="UP001589692">
    <property type="component" value="Unassembled WGS sequence"/>
</dbReference>
<keyword evidence="4" id="KW-0804">Transcription</keyword>
<dbReference type="Pfam" id="PF04542">
    <property type="entry name" value="Sigma70_r2"/>
    <property type="match status" value="1"/>
</dbReference>
<feature type="domain" description="RNA polymerase sigma-70 region 2" evidence="5">
    <location>
        <begin position="17"/>
        <end position="73"/>
    </location>
</feature>
<dbReference type="InterPro" id="IPR014284">
    <property type="entry name" value="RNA_pol_sigma-70_dom"/>
</dbReference>
<evidence type="ECO:0000256" key="2">
    <source>
        <dbReference type="ARBA" id="ARBA00023015"/>
    </source>
</evidence>
<reference evidence="7 8" key="1">
    <citation type="submission" date="2024-09" db="EMBL/GenBank/DDBJ databases">
        <authorList>
            <person name="Sun Q."/>
            <person name="Mori K."/>
        </authorList>
    </citation>
    <scope>NUCLEOTIDE SEQUENCE [LARGE SCALE GENOMIC DNA]</scope>
    <source>
        <strain evidence="7 8">TBRC 4938</strain>
    </source>
</reference>
<proteinExistence type="inferred from homology"/>
<dbReference type="EMBL" id="JBHMAA010000010">
    <property type="protein sequence ID" value="MFB9948887.1"/>
    <property type="molecule type" value="Genomic_DNA"/>
</dbReference>
<keyword evidence="2" id="KW-0805">Transcription regulation</keyword>
<feature type="domain" description="RNA polymerase sigma factor 70 region 4 type 2" evidence="6">
    <location>
        <begin position="112"/>
        <end position="158"/>
    </location>
</feature>
<dbReference type="InterPro" id="IPR039425">
    <property type="entry name" value="RNA_pol_sigma-70-like"/>
</dbReference>
<organism evidence="7 8">
    <name type="scientific">Rhizobium puerariae</name>
    <dbReference type="NCBI Taxonomy" id="1585791"/>
    <lineage>
        <taxon>Bacteria</taxon>
        <taxon>Pseudomonadati</taxon>
        <taxon>Pseudomonadota</taxon>
        <taxon>Alphaproteobacteria</taxon>
        <taxon>Hyphomicrobiales</taxon>
        <taxon>Rhizobiaceae</taxon>
        <taxon>Rhizobium/Agrobacterium group</taxon>
        <taxon>Rhizobium</taxon>
    </lineage>
</organism>
<dbReference type="SUPFAM" id="SSF88946">
    <property type="entry name" value="Sigma2 domain of RNA polymerase sigma factors"/>
    <property type="match status" value="1"/>
</dbReference>
<dbReference type="Gene3D" id="1.10.1740.10">
    <property type="match status" value="1"/>
</dbReference>
<dbReference type="PANTHER" id="PTHR43133:SF63">
    <property type="entry name" value="RNA POLYMERASE SIGMA FACTOR FECI-RELATED"/>
    <property type="match status" value="1"/>
</dbReference>
<dbReference type="Pfam" id="PF08281">
    <property type="entry name" value="Sigma70_r4_2"/>
    <property type="match status" value="1"/>
</dbReference>
<evidence type="ECO:0000256" key="3">
    <source>
        <dbReference type="ARBA" id="ARBA00023082"/>
    </source>
</evidence>
<evidence type="ECO:0000256" key="4">
    <source>
        <dbReference type="ARBA" id="ARBA00023163"/>
    </source>
</evidence>
<dbReference type="PANTHER" id="PTHR43133">
    <property type="entry name" value="RNA POLYMERASE ECF-TYPE SIGMA FACTO"/>
    <property type="match status" value="1"/>
</dbReference>
<dbReference type="RefSeq" id="WP_377258989.1">
    <property type="nucleotide sequence ID" value="NZ_JBHMAA010000010.1"/>
</dbReference>
<evidence type="ECO:0000256" key="1">
    <source>
        <dbReference type="ARBA" id="ARBA00010641"/>
    </source>
</evidence>